<evidence type="ECO:0000259" key="5">
    <source>
        <dbReference type="PROSITE" id="PS51787"/>
    </source>
</evidence>
<feature type="compositionally biased region" description="Low complexity" evidence="4">
    <location>
        <begin position="93"/>
        <end position="121"/>
    </location>
</feature>
<dbReference type="InterPro" id="IPR046336">
    <property type="entry name" value="Lon_prtase_N_sf"/>
</dbReference>
<dbReference type="PROSITE" id="PS51787">
    <property type="entry name" value="LON_N"/>
    <property type="match status" value="1"/>
</dbReference>
<dbReference type="Gene3D" id="2.30.130.40">
    <property type="entry name" value="LON domain-like"/>
    <property type="match status" value="1"/>
</dbReference>
<dbReference type="SMART" id="SM00464">
    <property type="entry name" value="LON"/>
    <property type="match status" value="1"/>
</dbReference>
<dbReference type="GO" id="GO:0003697">
    <property type="term" value="F:single-stranded DNA binding"/>
    <property type="evidence" value="ECO:0007669"/>
    <property type="project" value="TreeGrafter"/>
</dbReference>
<keyword evidence="6" id="KW-0645">Protease</keyword>
<gene>
    <name evidence="6" type="ORF">BDQ12DRAFT_756181</name>
</gene>
<feature type="compositionally biased region" description="Pro residues" evidence="4">
    <location>
        <begin position="276"/>
        <end position="288"/>
    </location>
</feature>
<keyword evidence="3" id="KW-0496">Mitochondrion</keyword>
<keyword evidence="2" id="KW-0238">DNA-binding</keyword>
<accession>A0A5C3LEU8</accession>
<evidence type="ECO:0000256" key="4">
    <source>
        <dbReference type="SAM" id="MobiDB-lite"/>
    </source>
</evidence>
<keyword evidence="6" id="KW-0378">Hydrolase</keyword>
<dbReference type="SUPFAM" id="SSF88697">
    <property type="entry name" value="PUA domain-like"/>
    <property type="match status" value="1"/>
</dbReference>
<feature type="region of interest" description="Disordered" evidence="4">
    <location>
        <begin position="262"/>
        <end position="296"/>
    </location>
</feature>
<dbReference type="PANTHER" id="PTHR43718:SF2">
    <property type="entry name" value="LON PROTEASE HOMOLOG, MITOCHONDRIAL"/>
    <property type="match status" value="1"/>
</dbReference>
<dbReference type="STRING" id="68775.A0A5C3LEU8"/>
<dbReference type="GO" id="GO:0005524">
    <property type="term" value="F:ATP binding"/>
    <property type="evidence" value="ECO:0007669"/>
    <property type="project" value="InterPro"/>
</dbReference>
<feature type="compositionally biased region" description="Pro residues" evidence="4">
    <location>
        <begin position="122"/>
        <end position="134"/>
    </location>
</feature>
<reference evidence="6 7" key="1">
    <citation type="journal article" date="2019" name="Nat. Ecol. Evol.">
        <title>Megaphylogeny resolves global patterns of mushroom evolution.</title>
        <authorList>
            <person name="Varga T."/>
            <person name="Krizsan K."/>
            <person name="Foldi C."/>
            <person name="Dima B."/>
            <person name="Sanchez-Garcia M."/>
            <person name="Sanchez-Ramirez S."/>
            <person name="Szollosi G.J."/>
            <person name="Szarkandi J.G."/>
            <person name="Papp V."/>
            <person name="Albert L."/>
            <person name="Andreopoulos W."/>
            <person name="Angelini C."/>
            <person name="Antonin V."/>
            <person name="Barry K.W."/>
            <person name="Bougher N.L."/>
            <person name="Buchanan P."/>
            <person name="Buyck B."/>
            <person name="Bense V."/>
            <person name="Catcheside P."/>
            <person name="Chovatia M."/>
            <person name="Cooper J."/>
            <person name="Damon W."/>
            <person name="Desjardin D."/>
            <person name="Finy P."/>
            <person name="Geml J."/>
            <person name="Haridas S."/>
            <person name="Hughes K."/>
            <person name="Justo A."/>
            <person name="Karasinski D."/>
            <person name="Kautmanova I."/>
            <person name="Kiss B."/>
            <person name="Kocsube S."/>
            <person name="Kotiranta H."/>
            <person name="LaButti K.M."/>
            <person name="Lechner B.E."/>
            <person name="Liimatainen K."/>
            <person name="Lipzen A."/>
            <person name="Lukacs Z."/>
            <person name="Mihaltcheva S."/>
            <person name="Morgado L.N."/>
            <person name="Niskanen T."/>
            <person name="Noordeloos M.E."/>
            <person name="Ohm R.A."/>
            <person name="Ortiz-Santana B."/>
            <person name="Ovrebo C."/>
            <person name="Racz N."/>
            <person name="Riley R."/>
            <person name="Savchenko A."/>
            <person name="Shiryaev A."/>
            <person name="Soop K."/>
            <person name="Spirin V."/>
            <person name="Szebenyi C."/>
            <person name="Tomsovsky M."/>
            <person name="Tulloss R.E."/>
            <person name="Uehling J."/>
            <person name="Grigoriev I.V."/>
            <person name="Vagvolgyi C."/>
            <person name="Papp T."/>
            <person name="Martin F.M."/>
            <person name="Miettinen O."/>
            <person name="Hibbett D.S."/>
            <person name="Nagy L.G."/>
        </authorList>
    </citation>
    <scope>NUCLEOTIDE SEQUENCE [LARGE SCALE GENOMIC DNA]</scope>
    <source>
        <strain evidence="6 7">CBS 166.37</strain>
    </source>
</reference>
<sequence length="296" mass="30631">MSGLGFCFRTAAIRRALVSLDPGRGRAASSSSILRGARRPFSTSLAALARPSNALAHPRWVNSKTGQDAPAPVEEGEPAESEDSSKKDGETGGSASSSDSSSSSESGSSSADGVSDSSKPPQSTPPPADAPPASTPGSIAKQSVPEVYPQVLALPIARRPLFPGFYKAVVIRNPAVVAAIKEMMKRGQPYLGAFLLKDENTDSDVITDIDSVHSVGVFAQITSVFSASGSGEGGEGKEEGLTAVLYPHRRIKITELVKAGGQAKVEEVKEEEPQTVEPPTPPPSPAPEPAESTAES</sequence>
<dbReference type="FunFam" id="2.30.130.40:FF:000010">
    <property type="entry name" value="Lon protease homolog, mitochondrial"/>
    <property type="match status" value="1"/>
</dbReference>
<dbReference type="GO" id="GO:0004252">
    <property type="term" value="F:serine-type endopeptidase activity"/>
    <property type="evidence" value="ECO:0007669"/>
    <property type="project" value="InterPro"/>
</dbReference>
<feature type="domain" description="Lon N-terminal" evidence="5">
    <location>
        <begin position="151"/>
        <end position="296"/>
    </location>
</feature>
<dbReference type="Pfam" id="PF02190">
    <property type="entry name" value="LON_substr_bdg"/>
    <property type="match status" value="1"/>
</dbReference>
<dbReference type="InterPro" id="IPR003111">
    <property type="entry name" value="Lon_prtase_N"/>
</dbReference>
<dbReference type="AlphaFoldDB" id="A0A5C3LEU8"/>
<dbReference type="GO" id="GO:0007005">
    <property type="term" value="P:mitochondrion organization"/>
    <property type="evidence" value="ECO:0007669"/>
    <property type="project" value="TreeGrafter"/>
</dbReference>
<dbReference type="GO" id="GO:0051131">
    <property type="term" value="P:chaperone-mediated protein complex assembly"/>
    <property type="evidence" value="ECO:0007669"/>
    <property type="project" value="TreeGrafter"/>
</dbReference>
<dbReference type="PANTHER" id="PTHR43718">
    <property type="entry name" value="LON PROTEASE"/>
    <property type="match status" value="1"/>
</dbReference>
<evidence type="ECO:0000256" key="3">
    <source>
        <dbReference type="ARBA" id="ARBA00023128"/>
    </source>
</evidence>
<dbReference type="InterPro" id="IPR027065">
    <property type="entry name" value="Lon_Prtase"/>
</dbReference>
<proteinExistence type="predicted"/>
<dbReference type="OrthoDB" id="3065091at2759"/>
<dbReference type="EMBL" id="ML213850">
    <property type="protein sequence ID" value="TFK31175.1"/>
    <property type="molecule type" value="Genomic_DNA"/>
</dbReference>
<evidence type="ECO:0000313" key="6">
    <source>
        <dbReference type="EMBL" id="TFK31175.1"/>
    </source>
</evidence>
<keyword evidence="7" id="KW-1185">Reference proteome</keyword>
<evidence type="ECO:0000256" key="1">
    <source>
        <dbReference type="ARBA" id="ARBA00022946"/>
    </source>
</evidence>
<protein>
    <submittedName>
        <fullName evidence="6">ATP-dependent protease La domain-containing protein</fullName>
    </submittedName>
</protein>
<dbReference type="GO" id="GO:0006515">
    <property type="term" value="P:protein quality control for misfolded or incompletely synthesized proteins"/>
    <property type="evidence" value="ECO:0007669"/>
    <property type="project" value="TreeGrafter"/>
</dbReference>
<name>A0A5C3LEU8_9AGAR</name>
<dbReference type="InterPro" id="IPR015947">
    <property type="entry name" value="PUA-like_sf"/>
</dbReference>
<dbReference type="GO" id="GO:0004176">
    <property type="term" value="F:ATP-dependent peptidase activity"/>
    <property type="evidence" value="ECO:0007669"/>
    <property type="project" value="InterPro"/>
</dbReference>
<evidence type="ECO:0000313" key="7">
    <source>
        <dbReference type="Proteomes" id="UP000308652"/>
    </source>
</evidence>
<feature type="region of interest" description="Disordered" evidence="4">
    <location>
        <begin position="58"/>
        <end position="140"/>
    </location>
</feature>
<organism evidence="6 7">
    <name type="scientific">Crucibulum laeve</name>
    <dbReference type="NCBI Taxonomy" id="68775"/>
    <lineage>
        <taxon>Eukaryota</taxon>
        <taxon>Fungi</taxon>
        <taxon>Dikarya</taxon>
        <taxon>Basidiomycota</taxon>
        <taxon>Agaricomycotina</taxon>
        <taxon>Agaricomycetes</taxon>
        <taxon>Agaricomycetidae</taxon>
        <taxon>Agaricales</taxon>
        <taxon>Agaricineae</taxon>
        <taxon>Nidulariaceae</taxon>
        <taxon>Crucibulum</taxon>
    </lineage>
</organism>
<dbReference type="GO" id="GO:0005759">
    <property type="term" value="C:mitochondrial matrix"/>
    <property type="evidence" value="ECO:0007669"/>
    <property type="project" value="TreeGrafter"/>
</dbReference>
<keyword evidence="1" id="KW-0809">Transit peptide</keyword>
<evidence type="ECO:0000256" key="2">
    <source>
        <dbReference type="ARBA" id="ARBA00023125"/>
    </source>
</evidence>
<dbReference type="Proteomes" id="UP000308652">
    <property type="component" value="Unassembled WGS sequence"/>
</dbReference>